<reference evidence="2" key="1">
    <citation type="thesis" date="2021" institute="BYU ScholarsArchive" country="Provo, UT, USA">
        <title>Applications of and Algorithms for Genome Assembly and Genomic Analyses with an Emphasis on Marine Teleosts.</title>
        <authorList>
            <person name="Pickett B.D."/>
        </authorList>
    </citation>
    <scope>NUCLEOTIDE SEQUENCE</scope>
    <source>
        <strain evidence="2">HI-2016</strain>
    </source>
</reference>
<dbReference type="AlphaFoldDB" id="A0A8T2NCS6"/>
<dbReference type="Proteomes" id="UP000824540">
    <property type="component" value="Unassembled WGS sequence"/>
</dbReference>
<protein>
    <submittedName>
        <fullName evidence="2">Uncharacterized protein</fullName>
    </submittedName>
</protein>
<feature type="region of interest" description="Disordered" evidence="1">
    <location>
        <begin position="27"/>
        <end position="82"/>
    </location>
</feature>
<feature type="compositionally biased region" description="Polar residues" evidence="1">
    <location>
        <begin position="62"/>
        <end position="82"/>
    </location>
</feature>
<feature type="compositionally biased region" description="Polar residues" evidence="1">
    <location>
        <begin position="32"/>
        <end position="45"/>
    </location>
</feature>
<comment type="caution">
    <text evidence="2">The sequence shown here is derived from an EMBL/GenBank/DDBJ whole genome shotgun (WGS) entry which is preliminary data.</text>
</comment>
<gene>
    <name evidence="2" type="ORF">JZ751_008259</name>
</gene>
<sequence>MTLLASERSLLIRNKFRSVLQLRIQNRRQQNEISTDSGVKTTCHSQPVEKERTDTGCLPGDTVTQKSPPSGLSTETAHGTAQ</sequence>
<evidence type="ECO:0000313" key="3">
    <source>
        <dbReference type="Proteomes" id="UP000824540"/>
    </source>
</evidence>
<dbReference type="EMBL" id="JAFBMS010000154">
    <property type="protein sequence ID" value="KAG9334277.1"/>
    <property type="molecule type" value="Genomic_DNA"/>
</dbReference>
<organism evidence="2 3">
    <name type="scientific">Albula glossodonta</name>
    <name type="common">roundjaw bonefish</name>
    <dbReference type="NCBI Taxonomy" id="121402"/>
    <lineage>
        <taxon>Eukaryota</taxon>
        <taxon>Metazoa</taxon>
        <taxon>Chordata</taxon>
        <taxon>Craniata</taxon>
        <taxon>Vertebrata</taxon>
        <taxon>Euteleostomi</taxon>
        <taxon>Actinopterygii</taxon>
        <taxon>Neopterygii</taxon>
        <taxon>Teleostei</taxon>
        <taxon>Albuliformes</taxon>
        <taxon>Albulidae</taxon>
        <taxon>Albula</taxon>
    </lineage>
</organism>
<evidence type="ECO:0000256" key="1">
    <source>
        <dbReference type="SAM" id="MobiDB-lite"/>
    </source>
</evidence>
<feature type="non-terminal residue" evidence="2">
    <location>
        <position position="1"/>
    </location>
</feature>
<evidence type="ECO:0000313" key="2">
    <source>
        <dbReference type="EMBL" id="KAG9334277.1"/>
    </source>
</evidence>
<accession>A0A8T2NCS6</accession>
<proteinExistence type="predicted"/>
<keyword evidence="3" id="KW-1185">Reference proteome</keyword>
<name>A0A8T2NCS6_9TELE</name>
<dbReference type="OrthoDB" id="8962609at2759"/>